<dbReference type="InterPro" id="IPR000577">
    <property type="entry name" value="Carb_kinase_FGGY"/>
</dbReference>
<dbReference type="InterPro" id="IPR043129">
    <property type="entry name" value="ATPase_NBD"/>
</dbReference>
<dbReference type="Pfam" id="PF00370">
    <property type="entry name" value="FGGY_N"/>
    <property type="match status" value="1"/>
</dbReference>
<dbReference type="GO" id="GO:0005524">
    <property type="term" value="F:ATP binding"/>
    <property type="evidence" value="ECO:0007669"/>
    <property type="project" value="UniProtKB-KW"/>
</dbReference>
<feature type="region of interest" description="Disordered" evidence="6">
    <location>
        <begin position="1"/>
        <end position="22"/>
    </location>
</feature>
<keyword evidence="3" id="KW-0547">Nucleotide-binding</keyword>
<keyword evidence="5" id="KW-0067">ATP-binding</keyword>
<organism evidence="9 10">
    <name type="scientific">Motiliproteus coralliicola</name>
    <dbReference type="NCBI Taxonomy" id="2283196"/>
    <lineage>
        <taxon>Bacteria</taxon>
        <taxon>Pseudomonadati</taxon>
        <taxon>Pseudomonadota</taxon>
        <taxon>Gammaproteobacteria</taxon>
        <taxon>Oceanospirillales</taxon>
        <taxon>Oceanospirillaceae</taxon>
        <taxon>Motiliproteus</taxon>
    </lineage>
</organism>
<evidence type="ECO:0000313" key="9">
    <source>
        <dbReference type="EMBL" id="RDE24272.1"/>
    </source>
</evidence>
<protein>
    <recommendedName>
        <fullName evidence="11">Glycerol kinase</fullName>
    </recommendedName>
</protein>
<keyword evidence="2" id="KW-0808">Transferase</keyword>
<reference evidence="9 10" key="1">
    <citation type="submission" date="2018-07" db="EMBL/GenBank/DDBJ databases">
        <title>Motiliproteus coralliicola sp. nov., a bacterium isolated from Coral.</title>
        <authorList>
            <person name="Wang G."/>
        </authorList>
    </citation>
    <scope>NUCLEOTIDE SEQUENCE [LARGE SCALE GENOMIC DNA]</scope>
    <source>
        <strain evidence="9 10">C34</strain>
    </source>
</reference>
<dbReference type="PIRSF" id="PIRSF000538">
    <property type="entry name" value="GlpK"/>
    <property type="match status" value="1"/>
</dbReference>
<evidence type="ECO:0008006" key="11">
    <source>
        <dbReference type="Google" id="ProtNLM"/>
    </source>
</evidence>
<keyword evidence="4" id="KW-0418">Kinase</keyword>
<sequence>MNQDSPHPSPDANHTATDADWQDAPLYLVLDQGGGSSRALLFDHSGNERGRAQQPVQTQYPGPDQVEQSPHELLHSLQHCVDRLLSSLTEPQRRRVRSWGLACQRSNLLGLERHSGQPLTPVLSWQDLRAKRSIVWTPSLTRLVNQRTGLFPSDHHGVSKIRWCLQQPGLRAAAERAELLFSPLSAYLAAGLCSTQSNPLGPLRLDHSCAQRTLLWNRQTLDWDHQLLQQFGIPRQILPSLAHCEDDWGLLRWRELTIPGRFVGGDQGCALFGQGRPKPQHLNLNLGTGAFISLALEELPPHQHRLLTSLASSSRQQTHWMLEGTVNGAASALQWLQREQPKIDLATLQQRPLPLNPGLFLNAVCGLGSPFWDSRVLSRFIDCDNDADRYGAVIESILFLIGENLQAIPATLARPEQINLSGGLSQLPGLAQRLADLTQLPVNLIEQPEATARGLAFILARRPDSWKPSAQQRLQPCASAPLQQRYQRWQQLVRQALKAQNGN</sequence>
<dbReference type="EMBL" id="QQOH01000001">
    <property type="protein sequence ID" value="RDE24272.1"/>
    <property type="molecule type" value="Genomic_DNA"/>
</dbReference>
<dbReference type="PANTHER" id="PTHR10196:SF69">
    <property type="entry name" value="GLYCEROL KINASE"/>
    <property type="match status" value="1"/>
</dbReference>
<comment type="similarity">
    <text evidence="1">Belongs to the FGGY kinase family.</text>
</comment>
<accession>A0A369WRG0</accession>
<proteinExistence type="inferred from homology"/>
<evidence type="ECO:0000259" key="7">
    <source>
        <dbReference type="Pfam" id="PF00370"/>
    </source>
</evidence>
<dbReference type="RefSeq" id="WP_114693856.1">
    <property type="nucleotide sequence ID" value="NZ_QQOH01000001.1"/>
</dbReference>
<dbReference type="GO" id="GO:0006071">
    <property type="term" value="P:glycerol metabolic process"/>
    <property type="evidence" value="ECO:0007669"/>
    <property type="project" value="TreeGrafter"/>
</dbReference>
<evidence type="ECO:0000313" key="10">
    <source>
        <dbReference type="Proteomes" id="UP000253769"/>
    </source>
</evidence>
<gene>
    <name evidence="9" type="ORF">DV711_01395</name>
</gene>
<name>A0A369WRG0_9GAMM</name>
<feature type="compositionally biased region" description="Polar residues" evidence="6">
    <location>
        <begin position="1"/>
        <end position="16"/>
    </location>
</feature>
<dbReference type="SUPFAM" id="SSF53067">
    <property type="entry name" value="Actin-like ATPase domain"/>
    <property type="match status" value="2"/>
</dbReference>
<evidence type="ECO:0000259" key="8">
    <source>
        <dbReference type="Pfam" id="PF02782"/>
    </source>
</evidence>
<evidence type="ECO:0000256" key="4">
    <source>
        <dbReference type="ARBA" id="ARBA00022777"/>
    </source>
</evidence>
<feature type="domain" description="Carbohydrate kinase FGGY C-terminal" evidence="8">
    <location>
        <begin position="283"/>
        <end position="459"/>
    </location>
</feature>
<evidence type="ECO:0000256" key="1">
    <source>
        <dbReference type="ARBA" id="ARBA00009156"/>
    </source>
</evidence>
<dbReference type="InterPro" id="IPR018485">
    <property type="entry name" value="FGGY_C"/>
</dbReference>
<feature type="region of interest" description="Disordered" evidence="6">
    <location>
        <begin position="47"/>
        <end position="68"/>
    </location>
</feature>
<dbReference type="AlphaFoldDB" id="A0A369WRG0"/>
<keyword evidence="10" id="KW-1185">Reference proteome</keyword>
<evidence type="ECO:0000256" key="5">
    <source>
        <dbReference type="ARBA" id="ARBA00022840"/>
    </source>
</evidence>
<dbReference type="Pfam" id="PF02782">
    <property type="entry name" value="FGGY_C"/>
    <property type="match status" value="1"/>
</dbReference>
<comment type="caution">
    <text evidence="9">The sequence shown here is derived from an EMBL/GenBank/DDBJ whole genome shotgun (WGS) entry which is preliminary data.</text>
</comment>
<dbReference type="GO" id="GO:0004370">
    <property type="term" value="F:glycerol kinase activity"/>
    <property type="evidence" value="ECO:0007669"/>
    <property type="project" value="TreeGrafter"/>
</dbReference>
<dbReference type="InterPro" id="IPR018484">
    <property type="entry name" value="FGGY_N"/>
</dbReference>
<evidence type="ECO:0000256" key="6">
    <source>
        <dbReference type="SAM" id="MobiDB-lite"/>
    </source>
</evidence>
<dbReference type="GO" id="GO:0005829">
    <property type="term" value="C:cytosol"/>
    <property type="evidence" value="ECO:0007669"/>
    <property type="project" value="TreeGrafter"/>
</dbReference>
<evidence type="ECO:0000256" key="3">
    <source>
        <dbReference type="ARBA" id="ARBA00022741"/>
    </source>
</evidence>
<evidence type="ECO:0000256" key="2">
    <source>
        <dbReference type="ARBA" id="ARBA00022679"/>
    </source>
</evidence>
<dbReference type="OrthoDB" id="9805576at2"/>
<dbReference type="Gene3D" id="3.30.420.40">
    <property type="match status" value="2"/>
</dbReference>
<dbReference type="Proteomes" id="UP000253769">
    <property type="component" value="Unassembled WGS sequence"/>
</dbReference>
<dbReference type="PANTHER" id="PTHR10196">
    <property type="entry name" value="SUGAR KINASE"/>
    <property type="match status" value="1"/>
</dbReference>
<feature type="domain" description="Carbohydrate kinase FGGY N-terminal" evidence="7">
    <location>
        <begin position="26"/>
        <end position="252"/>
    </location>
</feature>